<keyword evidence="2" id="KW-1185">Reference proteome</keyword>
<proteinExistence type="predicted"/>
<dbReference type="Gene3D" id="1.10.10.10">
    <property type="entry name" value="Winged helix-like DNA-binding domain superfamily/Winged helix DNA-binding domain"/>
    <property type="match status" value="1"/>
</dbReference>
<dbReference type="PROSITE" id="PS51197">
    <property type="entry name" value="HTH_RRF2_2"/>
    <property type="match status" value="1"/>
</dbReference>
<organism evidence="1 2">
    <name type="scientific">Commensalibacter melissae</name>
    <dbReference type="NCBI Taxonomy" id="2070537"/>
    <lineage>
        <taxon>Bacteria</taxon>
        <taxon>Pseudomonadati</taxon>
        <taxon>Pseudomonadota</taxon>
        <taxon>Alphaproteobacteria</taxon>
        <taxon>Acetobacterales</taxon>
        <taxon>Acetobacteraceae</taxon>
    </lineage>
</organism>
<evidence type="ECO:0000313" key="1">
    <source>
        <dbReference type="EMBL" id="PXZ01750.1"/>
    </source>
</evidence>
<dbReference type="InterPro" id="IPR036390">
    <property type="entry name" value="WH_DNA-bd_sf"/>
</dbReference>
<dbReference type="GO" id="GO:0005829">
    <property type="term" value="C:cytosol"/>
    <property type="evidence" value="ECO:0007669"/>
    <property type="project" value="TreeGrafter"/>
</dbReference>
<dbReference type="GeneID" id="83703190"/>
<evidence type="ECO:0000313" key="2">
    <source>
        <dbReference type="Proteomes" id="UP000247565"/>
    </source>
</evidence>
<sequence length="149" mass="16992">MLLRQDRAIIAILIVTDIAFYSSHNNTVSASDISSRTKLPKRSIEPILQLLSRASILESTRGPRGGYHLAKPKRLLSIADIIKAISVDEKEKYEEFTFPLFQQVIKPLWQSIDQKIMKEIASITMQDLIRKAEEKGMKRPRPTAINFTI</sequence>
<dbReference type="Pfam" id="PF02082">
    <property type="entry name" value="Rrf2"/>
    <property type="match status" value="1"/>
</dbReference>
<dbReference type="PANTHER" id="PTHR33221">
    <property type="entry name" value="WINGED HELIX-TURN-HELIX TRANSCRIPTIONAL REGULATOR, RRF2 FAMILY"/>
    <property type="match status" value="1"/>
</dbReference>
<dbReference type="OrthoDB" id="9800519at2"/>
<dbReference type="AlphaFoldDB" id="A0A318MYM0"/>
<dbReference type="EMBL" id="QGLT01000001">
    <property type="protein sequence ID" value="PXZ01750.1"/>
    <property type="molecule type" value="Genomic_DNA"/>
</dbReference>
<dbReference type="GO" id="GO:0003700">
    <property type="term" value="F:DNA-binding transcription factor activity"/>
    <property type="evidence" value="ECO:0007669"/>
    <property type="project" value="TreeGrafter"/>
</dbReference>
<accession>A0A318MYM0</accession>
<dbReference type="InterPro" id="IPR036388">
    <property type="entry name" value="WH-like_DNA-bd_sf"/>
</dbReference>
<reference evidence="1 2" key="1">
    <citation type="submission" date="2018-05" db="EMBL/GenBank/DDBJ databases">
        <title>Reference genomes for bee gut microbiota database.</title>
        <authorList>
            <person name="Ellegaard K.M."/>
        </authorList>
    </citation>
    <scope>NUCLEOTIDE SEQUENCE [LARGE SCALE GENOMIC DNA]</scope>
    <source>
        <strain evidence="1 2">ESL0284</strain>
    </source>
</reference>
<comment type="caution">
    <text evidence="1">The sequence shown here is derived from an EMBL/GenBank/DDBJ whole genome shotgun (WGS) entry which is preliminary data.</text>
</comment>
<gene>
    <name evidence="1" type="ORF">DK869_01730</name>
</gene>
<dbReference type="RefSeq" id="WP_110438269.1">
    <property type="nucleotide sequence ID" value="NZ_CP033087.1"/>
</dbReference>
<dbReference type="PANTHER" id="PTHR33221:SF15">
    <property type="entry name" value="HTH-TYPE TRANSCRIPTIONAL REGULATOR YWGB-RELATED"/>
    <property type="match status" value="1"/>
</dbReference>
<dbReference type="PROSITE" id="PS01332">
    <property type="entry name" value="HTH_RRF2_1"/>
    <property type="match status" value="1"/>
</dbReference>
<dbReference type="InterPro" id="IPR000944">
    <property type="entry name" value="Tscrpt_reg_Rrf2"/>
</dbReference>
<name>A0A318MYM0_9PROT</name>
<dbReference type="SUPFAM" id="SSF46785">
    <property type="entry name" value="Winged helix' DNA-binding domain"/>
    <property type="match status" value="1"/>
</dbReference>
<dbReference type="InterPro" id="IPR030489">
    <property type="entry name" value="TR_Rrf2-type_CS"/>
</dbReference>
<protein>
    <submittedName>
        <fullName evidence="1">Transcriptional regulator</fullName>
    </submittedName>
</protein>
<dbReference type="Proteomes" id="UP000247565">
    <property type="component" value="Unassembled WGS sequence"/>
</dbReference>